<dbReference type="Pfam" id="PF02809">
    <property type="entry name" value="UIM"/>
    <property type="match status" value="4"/>
</dbReference>
<feature type="compositionally biased region" description="Low complexity" evidence="2">
    <location>
        <begin position="745"/>
        <end position="764"/>
    </location>
</feature>
<dbReference type="InterPro" id="IPR050426">
    <property type="entry name" value="Glycosyltransferase_28"/>
</dbReference>
<evidence type="ECO:0000313" key="6">
    <source>
        <dbReference type="Proteomes" id="UP000029964"/>
    </source>
</evidence>
<dbReference type="Gene3D" id="3.40.50.2000">
    <property type="entry name" value="Glycogen Phosphorylase B"/>
    <property type="match status" value="2"/>
</dbReference>
<feature type="compositionally biased region" description="Basic and acidic residues" evidence="2">
    <location>
        <begin position="1272"/>
        <end position="1288"/>
    </location>
</feature>
<dbReference type="InterPro" id="IPR004276">
    <property type="entry name" value="GlycoTrans_28_N"/>
</dbReference>
<dbReference type="OrthoDB" id="5835829at2759"/>
<dbReference type="Proteomes" id="UP000029964">
    <property type="component" value="Unassembled WGS sequence"/>
</dbReference>
<dbReference type="Pfam" id="PF03033">
    <property type="entry name" value="Glyco_transf_28"/>
    <property type="match status" value="1"/>
</dbReference>
<dbReference type="EMBL" id="JPKY01000019">
    <property type="protein sequence ID" value="KFH46409.1"/>
    <property type="molecule type" value="Genomic_DNA"/>
</dbReference>
<evidence type="ECO:0000259" key="4">
    <source>
        <dbReference type="Pfam" id="PF06722"/>
    </source>
</evidence>
<dbReference type="Pfam" id="PF06722">
    <property type="entry name" value="EryCIII-like_C"/>
    <property type="match status" value="1"/>
</dbReference>
<dbReference type="FunFam" id="3.40.50.2000:FF:000100">
    <property type="entry name" value="Glycosyltransferase family 1 protein"/>
    <property type="match status" value="1"/>
</dbReference>
<dbReference type="InterPro" id="IPR002213">
    <property type="entry name" value="UDP_glucos_trans"/>
</dbReference>
<dbReference type="InterPro" id="IPR010610">
    <property type="entry name" value="EryCIII-like_C"/>
</dbReference>
<feature type="compositionally biased region" description="Polar residues" evidence="2">
    <location>
        <begin position="704"/>
        <end position="736"/>
    </location>
</feature>
<organism evidence="5 6">
    <name type="scientific">Hapsidospora chrysogenum (strain ATCC 11550 / CBS 779.69 / DSM 880 / IAM 14645 / JCM 23072 / IMI 49137)</name>
    <name type="common">Acremonium chrysogenum</name>
    <dbReference type="NCBI Taxonomy" id="857340"/>
    <lineage>
        <taxon>Eukaryota</taxon>
        <taxon>Fungi</taxon>
        <taxon>Dikarya</taxon>
        <taxon>Ascomycota</taxon>
        <taxon>Pezizomycotina</taxon>
        <taxon>Sordariomycetes</taxon>
        <taxon>Hypocreomycetidae</taxon>
        <taxon>Hypocreales</taxon>
        <taxon>Bionectriaceae</taxon>
        <taxon>Hapsidospora</taxon>
    </lineage>
</organism>
<comment type="caution">
    <text evidence="5">The sequence shown here is derived from an EMBL/GenBank/DDBJ whole genome shotgun (WGS) entry which is preliminary data.</text>
</comment>
<proteinExistence type="predicted"/>
<feature type="region of interest" description="Disordered" evidence="2">
    <location>
        <begin position="1028"/>
        <end position="1062"/>
    </location>
</feature>
<accession>A0A086TAM7</accession>
<feature type="domain" description="Glycosyltransferase family 28 N-terminal" evidence="3">
    <location>
        <begin position="136"/>
        <end position="198"/>
    </location>
</feature>
<dbReference type="STRING" id="857340.A0A086TAM7"/>
<feature type="region of interest" description="Disordered" evidence="2">
    <location>
        <begin position="1144"/>
        <end position="1294"/>
    </location>
</feature>
<sequence>MSDIKGNLPQVPSSMNQNTSISPEDASLAARTAGGLLVPELEDQYGQGPLEAPPPYGELHNQMQFSQPGFEAGAAVNDLGRISININTKDRRLANLLAPAIDRQIRTEPPTVLPPAYIPPSLGGQPGQKPPSRLNVVIQIVGSRGDVQPFVALGKVLKDTYGHRVRIATHGTFQSFVEENGLDFFNIGGDPAELMAFMVRHPGLMPGFEAIKSGEITKRRKGIADMLLGCWRSCIESGDGFGPPPRPTNETLDLSAGIPQDDGRDPFVADAIIANPPSFAHIHIAEKLGIPLHMMFTMPWTPTRAFPHPLADIQASNADDVMTKYLTYTLVEMMTWQGLGDVINRYREKVLNLAPLSMIWAPGLLNRLRIPYTYCWSPALIPKPNDWGSNIEISGFYFLDLATSYNPDPELAAFLEAGSPPVYIGFGSIVVDDPNRLTEMIFEAVRYSGVRALVSKGWGGIGADELGVPEGVFMLGNVPHDWLFQHVSCVVHHGGAGTTAAGIKAGKPTVVVPFFGDQPFWGAMIARANAGPDPIPYKKLTSEKLAAAINFCLKPETVQKATLYGERIREEKGTDVGGQSFHNHIDIDSLRCSIAPSRTAVWRVRRSKIRLSPLAAATLIDEGVLTYTDLKLYRPRDYNTEDQPPDPISAAACSLVMSASSIGMSIADMPREIFKGRERSGSHPDASSSSLHRSSNSSAGDVTPSASASRVDVSQIQTETPNASSTVVSRSTTQPDAENRLSPEGSSTDVTSSTGSALTGSSEGPTTRASSAQMKDAFQKRDASPVGVGIDAAVGAGRTVGRVVGTGVKSPMDFCLGLAKGFRNLPRLYNDETVRPVEKVTDIGSGIRVAGREFGFGLYDGISGLVTQPLKGAEKGGAGGLVKGLGKGIGGLIAKPAAGECSPIIHRPPNADNAKGFWGIPAYTMQGVHAQVTKMFIRSNDNYIITSRIIQGQRDFRNATLEERNDIVTRWNSGLFDLEGFEKYKMKERRSQKSRASPERDTTGDPPTEPQLGWLNHRLSSFDERIRDEKTRLHARKDSWKKGFRRPTTGSSSGSSHPPIPEDAEFERAIQASVRETSRGNVEEDAAVEAAIRQSVNAVRQRGQLHEAARTVSEKDPSVFNDAAYQITDEEYQGLIEQAIKESIAAQSGHESLPQESGIMAASTKEPMAPTGEDHATIHSEDEDDDLKKAIEESKNALQNPPQSPLAEEDLERAIEASREEAERERSQRTEEEIVMEYVKKQSLAEEEFRRQQNKGKGKDSGNEGGDDDDEDLKRAMEESLRMSRGDDSGPSGA</sequence>
<gene>
    <name evidence="5" type="ORF">ACRE_027200</name>
</gene>
<feature type="region of interest" description="Disordered" evidence="2">
    <location>
        <begin position="676"/>
        <end position="782"/>
    </location>
</feature>
<dbReference type="Gene3D" id="6.10.140.100">
    <property type="match status" value="1"/>
</dbReference>
<feature type="compositionally biased region" description="Basic and acidic residues" evidence="2">
    <location>
        <begin position="987"/>
        <end position="1003"/>
    </location>
</feature>
<feature type="domain" description="Erythromycin biosynthesis protein CIII-like C-terminal" evidence="4">
    <location>
        <begin position="467"/>
        <end position="561"/>
    </location>
</feature>
<feature type="region of interest" description="Disordered" evidence="2">
    <location>
        <begin position="1"/>
        <end position="26"/>
    </location>
</feature>
<evidence type="ECO:0000256" key="1">
    <source>
        <dbReference type="ARBA" id="ARBA00022679"/>
    </source>
</evidence>
<feature type="compositionally biased region" description="Basic and acidic residues" evidence="2">
    <location>
        <begin position="1028"/>
        <end position="1041"/>
    </location>
</feature>
<feature type="compositionally biased region" description="Basic and acidic residues" evidence="2">
    <location>
        <begin position="1212"/>
        <end position="1262"/>
    </location>
</feature>
<dbReference type="PROSITE" id="PS50330">
    <property type="entry name" value="UIM"/>
    <property type="match status" value="2"/>
</dbReference>
<reference evidence="6" key="1">
    <citation type="journal article" date="2014" name="Genome Announc.">
        <title>Genome sequence and annotation of Acremonium chrysogenum, producer of the beta-lactam antibiotic cephalosporin C.</title>
        <authorList>
            <person name="Terfehr D."/>
            <person name="Dahlmann T.A."/>
            <person name="Specht T."/>
            <person name="Zadra I."/>
            <person name="Kuernsteiner H."/>
            <person name="Kueck U."/>
        </authorList>
    </citation>
    <scope>NUCLEOTIDE SEQUENCE [LARGE SCALE GENOMIC DNA]</scope>
    <source>
        <strain evidence="6">ATCC 11550 / CBS 779.69 / DSM 880 / IAM 14645 / JCM 23072 / IMI 49137</strain>
    </source>
</reference>
<protein>
    <submittedName>
        <fullName evidence="5">Sterol 3-beta-glucosyltransferase UGT80B1-like protein</fullName>
    </submittedName>
</protein>
<dbReference type="SMART" id="SM00726">
    <property type="entry name" value="UIM"/>
    <property type="match status" value="6"/>
</dbReference>
<keyword evidence="6" id="KW-1185">Reference proteome</keyword>
<dbReference type="SUPFAM" id="SSF53756">
    <property type="entry name" value="UDP-Glycosyltransferase/glycogen phosphorylase"/>
    <property type="match status" value="1"/>
</dbReference>
<dbReference type="HOGENOM" id="CLU_000537_1_0_1"/>
<dbReference type="CDD" id="cd03784">
    <property type="entry name" value="GT1_Gtf-like"/>
    <property type="match status" value="1"/>
</dbReference>
<evidence type="ECO:0000256" key="2">
    <source>
        <dbReference type="SAM" id="MobiDB-lite"/>
    </source>
</evidence>
<dbReference type="GO" id="GO:0016906">
    <property type="term" value="F:sterol 3-beta-glucosyltransferase activity"/>
    <property type="evidence" value="ECO:0007669"/>
    <property type="project" value="UniProtKB-ARBA"/>
</dbReference>
<evidence type="ECO:0000259" key="3">
    <source>
        <dbReference type="Pfam" id="PF03033"/>
    </source>
</evidence>
<keyword evidence="1 5" id="KW-0808">Transferase</keyword>
<dbReference type="FunFam" id="3.40.50.2000:FF:000009">
    <property type="entry name" value="Sterol 3-beta-glucosyltransferase UGT80A2"/>
    <property type="match status" value="1"/>
</dbReference>
<dbReference type="InterPro" id="IPR003903">
    <property type="entry name" value="UIM_dom"/>
</dbReference>
<feature type="compositionally biased region" description="Low complexity" evidence="2">
    <location>
        <begin position="683"/>
        <end position="698"/>
    </location>
</feature>
<feature type="compositionally biased region" description="Polar residues" evidence="2">
    <location>
        <begin position="10"/>
        <end position="22"/>
    </location>
</feature>
<dbReference type="GO" id="GO:0005975">
    <property type="term" value="P:carbohydrate metabolic process"/>
    <property type="evidence" value="ECO:0007669"/>
    <property type="project" value="InterPro"/>
</dbReference>
<feature type="region of interest" description="Disordered" evidence="2">
    <location>
        <begin position="987"/>
        <end position="1014"/>
    </location>
</feature>
<dbReference type="PANTHER" id="PTHR48050:SF13">
    <property type="entry name" value="STEROL 3-BETA-GLUCOSYLTRANSFERASE UGT80A2"/>
    <property type="match status" value="1"/>
</dbReference>
<dbReference type="PANTHER" id="PTHR48050">
    <property type="entry name" value="STEROL 3-BETA-GLUCOSYLTRANSFERASE"/>
    <property type="match status" value="1"/>
</dbReference>
<feature type="compositionally biased region" description="Basic and acidic residues" evidence="2">
    <location>
        <begin position="1172"/>
        <end position="1195"/>
    </location>
</feature>
<name>A0A086TAM7_HAPC1</name>
<evidence type="ECO:0000313" key="5">
    <source>
        <dbReference type="EMBL" id="KFH46409.1"/>
    </source>
</evidence>